<dbReference type="Proteomes" id="UP000831532">
    <property type="component" value="Chromosome"/>
</dbReference>
<name>A0ABY4A4J7_9BURK</name>
<dbReference type="EMBL" id="CP063361">
    <property type="protein sequence ID" value="UOD29287.1"/>
    <property type="molecule type" value="Genomic_DNA"/>
</dbReference>
<protein>
    <recommendedName>
        <fullName evidence="3">Integrase catalytic domain-containing protein</fullName>
    </recommendedName>
</protein>
<gene>
    <name evidence="1" type="ORF">INH39_28390</name>
</gene>
<accession>A0ABY4A4J7</accession>
<evidence type="ECO:0000313" key="2">
    <source>
        <dbReference type="Proteomes" id="UP000831532"/>
    </source>
</evidence>
<reference evidence="1 2" key="1">
    <citation type="submission" date="2020-10" db="EMBL/GenBank/DDBJ databases">
        <title>Genome analysis of Massilia species.</title>
        <authorList>
            <person name="Jung D.-H."/>
        </authorList>
    </citation>
    <scope>NUCLEOTIDE SEQUENCE [LARGE SCALE GENOMIC DNA]</scope>
    <source>
        <strain evidence="2">sipir</strain>
    </source>
</reference>
<organism evidence="1 2">
    <name type="scientific">Massilia violaceinigra</name>
    <dbReference type="NCBI Taxonomy" id="2045208"/>
    <lineage>
        <taxon>Bacteria</taxon>
        <taxon>Pseudomonadati</taxon>
        <taxon>Pseudomonadota</taxon>
        <taxon>Betaproteobacteria</taxon>
        <taxon>Burkholderiales</taxon>
        <taxon>Oxalobacteraceae</taxon>
        <taxon>Telluria group</taxon>
        <taxon>Massilia</taxon>
    </lineage>
</organism>
<evidence type="ECO:0000313" key="1">
    <source>
        <dbReference type="EMBL" id="UOD29287.1"/>
    </source>
</evidence>
<proteinExistence type="predicted"/>
<dbReference type="RefSeq" id="WP_243490516.1">
    <property type="nucleotide sequence ID" value="NZ_CP063361.1"/>
</dbReference>
<sequence length="97" mass="11070">MSERALVEAESRFDAENRTETAFLDFQKAVHDARPDLTFTFDRGPSFQAKWTFPGARFGGSAMWLSGTRDLGWGMAQVDIDAWRTYEASCGREPRWT</sequence>
<keyword evidence="2" id="KW-1185">Reference proteome</keyword>
<evidence type="ECO:0008006" key="3">
    <source>
        <dbReference type="Google" id="ProtNLM"/>
    </source>
</evidence>